<proteinExistence type="predicted"/>
<sequence>MNEELCATFSVPPTVAGARCGGVHLQAPGSHEGRHLLLPEGQVLGTAMLQHQPPHLVAVDGVLLHQQVRHPAQRIFLCIMGGDGCG</sequence>
<name>A0A087SAD2_AUXPR</name>
<dbReference type="AlphaFoldDB" id="A0A087SAD2"/>
<evidence type="ECO:0000313" key="2">
    <source>
        <dbReference type="Proteomes" id="UP000028924"/>
    </source>
</evidence>
<gene>
    <name evidence="1" type="ORF">F751_6717</name>
</gene>
<dbReference type="RefSeq" id="XP_011395542.1">
    <property type="nucleotide sequence ID" value="XM_011397240.1"/>
</dbReference>
<dbReference type="GeneID" id="23618108"/>
<reference evidence="1 2" key="1">
    <citation type="journal article" date="2014" name="BMC Genomics">
        <title>Oil accumulation mechanisms of the oleaginous microalga Chlorella protothecoides revealed through its genome, transcriptomes, and proteomes.</title>
        <authorList>
            <person name="Gao C."/>
            <person name="Wang Y."/>
            <person name="Shen Y."/>
            <person name="Yan D."/>
            <person name="He X."/>
            <person name="Dai J."/>
            <person name="Wu Q."/>
        </authorList>
    </citation>
    <scope>NUCLEOTIDE SEQUENCE [LARGE SCALE GENOMIC DNA]</scope>
    <source>
        <strain evidence="1 2">0710</strain>
    </source>
</reference>
<keyword evidence="2" id="KW-1185">Reference proteome</keyword>
<accession>A0A087SAD2</accession>
<organism evidence="1 2">
    <name type="scientific">Auxenochlorella protothecoides</name>
    <name type="common">Green microalga</name>
    <name type="synonym">Chlorella protothecoides</name>
    <dbReference type="NCBI Taxonomy" id="3075"/>
    <lineage>
        <taxon>Eukaryota</taxon>
        <taxon>Viridiplantae</taxon>
        <taxon>Chlorophyta</taxon>
        <taxon>core chlorophytes</taxon>
        <taxon>Trebouxiophyceae</taxon>
        <taxon>Chlorellales</taxon>
        <taxon>Chlorellaceae</taxon>
        <taxon>Auxenochlorella</taxon>
    </lineage>
</organism>
<dbReference type="Proteomes" id="UP000028924">
    <property type="component" value="Unassembled WGS sequence"/>
</dbReference>
<protein>
    <submittedName>
        <fullName evidence="1">Uncharacterized protein</fullName>
    </submittedName>
</protein>
<evidence type="ECO:0000313" key="1">
    <source>
        <dbReference type="EMBL" id="KFM22686.1"/>
    </source>
</evidence>
<dbReference type="EMBL" id="KL662080">
    <property type="protein sequence ID" value="KFM22686.1"/>
    <property type="molecule type" value="Genomic_DNA"/>
</dbReference>
<dbReference type="KEGG" id="apro:F751_6717"/>